<evidence type="ECO:0000313" key="2">
    <source>
        <dbReference type="Proteomes" id="UP001628646"/>
    </source>
</evidence>
<name>A0ABW8W464_9PSED</name>
<gene>
    <name evidence="1" type="ORF">ACJ8NA_12625</name>
</gene>
<keyword evidence="2" id="KW-1185">Reference proteome</keyword>
<dbReference type="EMBL" id="JBJNUY010000005">
    <property type="protein sequence ID" value="MFL8999494.1"/>
    <property type="molecule type" value="Genomic_DNA"/>
</dbReference>
<evidence type="ECO:0000313" key="1">
    <source>
        <dbReference type="EMBL" id="MFL8999494.1"/>
    </source>
</evidence>
<reference evidence="1 2" key="1">
    <citation type="submission" date="2024-12" db="EMBL/GenBank/DDBJ databases">
        <title>Pseudomonas species isolated from Lotus nodules promote plant growth.</title>
        <authorList>
            <person name="Yu Y.-H."/>
            <person name="Kurtenbach J."/>
            <person name="Crosbie D."/>
            <person name="Brachmann A."/>
            <person name="Marin M."/>
        </authorList>
    </citation>
    <scope>NUCLEOTIDE SEQUENCE [LARGE SCALE GENOMIC DNA]</scope>
    <source>
        <strain evidence="1 2">PLb11B</strain>
    </source>
</reference>
<proteinExistence type="predicted"/>
<comment type="caution">
    <text evidence="1">The sequence shown here is derived from an EMBL/GenBank/DDBJ whole genome shotgun (WGS) entry which is preliminary data.</text>
</comment>
<organism evidence="1 2">
    <name type="scientific">Pseudomonas azerbaijanorientalis</name>
    <dbReference type="NCBI Taxonomy" id="2842350"/>
    <lineage>
        <taxon>Bacteria</taxon>
        <taxon>Pseudomonadati</taxon>
        <taxon>Pseudomonadota</taxon>
        <taxon>Gammaproteobacteria</taxon>
        <taxon>Pseudomonadales</taxon>
        <taxon>Pseudomonadaceae</taxon>
        <taxon>Pseudomonas</taxon>
    </lineage>
</organism>
<dbReference type="RefSeq" id="WP_407800327.1">
    <property type="nucleotide sequence ID" value="NZ_JBJNUX010000004.1"/>
</dbReference>
<protein>
    <submittedName>
        <fullName evidence="1">Uncharacterized protein</fullName>
    </submittedName>
</protein>
<dbReference type="Proteomes" id="UP001628646">
    <property type="component" value="Unassembled WGS sequence"/>
</dbReference>
<sequence>MKVRVDGRLVEREHYVVHDQTSTRSGFGFSLPREEPELLDGEQVLWMLGDPIPTIIQLNETV</sequence>
<accession>A0ABW8W464</accession>